<feature type="compositionally biased region" description="Polar residues" evidence="1">
    <location>
        <begin position="82"/>
        <end position="92"/>
    </location>
</feature>
<comment type="caution">
    <text evidence="2">The sequence shown here is derived from an EMBL/GenBank/DDBJ whole genome shotgun (WGS) entry which is preliminary data.</text>
</comment>
<evidence type="ECO:0000313" key="2">
    <source>
        <dbReference type="EMBL" id="KAK2646704.1"/>
    </source>
</evidence>
<dbReference type="AlphaFoldDB" id="A0AAD9U2K0"/>
<evidence type="ECO:0000256" key="1">
    <source>
        <dbReference type="SAM" id="MobiDB-lite"/>
    </source>
</evidence>
<sequence length="103" mass="12274">MSPRHETATLKVQFEARKNHHSIERKKKKKKKYIYIYIYTLTVYTNIEKQKQRDRDGWLVFSYKYYEIITGSASTRERPTKTKPNQSKQTEPALSESKASDLN</sequence>
<dbReference type="Proteomes" id="UP001280121">
    <property type="component" value="Unassembled WGS sequence"/>
</dbReference>
<gene>
    <name evidence="2" type="ORF">Ddye_021899</name>
</gene>
<dbReference type="EMBL" id="JANJYI010000006">
    <property type="protein sequence ID" value="KAK2646704.1"/>
    <property type="molecule type" value="Genomic_DNA"/>
</dbReference>
<organism evidence="2 3">
    <name type="scientific">Dipteronia dyeriana</name>
    <dbReference type="NCBI Taxonomy" id="168575"/>
    <lineage>
        <taxon>Eukaryota</taxon>
        <taxon>Viridiplantae</taxon>
        <taxon>Streptophyta</taxon>
        <taxon>Embryophyta</taxon>
        <taxon>Tracheophyta</taxon>
        <taxon>Spermatophyta</taxon>
        <taxon>Magnoliopsida</taxon>
        <taxon>eudicotyledons</taxon>
        <taxon>Gunneridae</taxon>
        <taxon>Pentapetalae</taxon>
        <taxon>rosids</taxon>
        <taxon>malvids</taxon>
        <taxon>Sapindales</taxon>
        <taxon>Sapindaceae</taxon>
        <taxon>Hippocastanoideae</taxon>
        <taxon>Acereae</taxon>
        <taxon>Dipteronia</taxon>
    </lineage>
</organism>
<keyword evidence="3" id="KW-1185">Reference proteome</keyword>
<protein>
    <submittedName>
        <fullName evidence="2">Uncharacterized protein</fullName>
    </submittedName>
</protein>
<feature type="region of interest" description="Disordered" evidence="1">
    <location>
        <begin position="74"/>
        <end position="103"/>
    </location>
</feature>
<accession>A0AAD9U2K0</accession>
<proteinExistence type="predicted"/>
<evidence type="ECO:0000313" key="3">
    <source>
        <dbReference type="Proteomes" id="UP001280121"/>
    </source>
</evidence>
<reference evidence="2" key="1">
    <citation type="journal article" date="2023" name="Plant J.">
        <title>Genome sequences and population genomics provide insights into the demographic history, inbreeding, and mutation load of two 'living fossil' tree species of Dipteronia.</title>
        <authorList>
            <person name="Feng Y."/>
            <person name="Comes H.P."/>
            <person name="Chen J."/>
            <person name="Zhu S."/>
            <person name="Lu R."/>
            <person name="Zhang X."/>
            <person name="Li P."/>
            <person name="Qiu J."/>
            <person name="Olsen K.M."/>
            <person name="Qiu Y."/>
        </authorList>
    </citation>
    <scope>NUCLEOTIDE SEQUENCE</scope>
    <source>
        <strain evidence="2">KIB01</strain>
    </source>
</reference>
<name>A0AAD9U2K0_9ROSI</name>